<dbReference type="EMBL" id="FR824119">
    <property type="protein sequence ID" value="CCA19579.1"/>
    <property type="molecule type" value="Genomic_DNA"/>
</dbReference>
<accession>F0WEE7</accession>
<dbReference type="HOGENOM" id="CLU_843112_0_0_1"/>
<gene>
    <name evidence="1" type="primary">AlNc14C74G5004</name>
    <name evidence="1" type="ORF">ALNC14_057220</name>
</gene>
<protein>
    <submittedName>
        <fullName evidence="1">Uncharacterized protein AlNc14C74G5004</fullName>
    </submittedName>
</protein>
<dbReference type="SUPFAM" id="SSF50978">
    <property type="entry name" value="WD40 repeat-like"/>
    <property type="match status" value="1"/>
</dbReference>
<reference evidence="1" key="2">
    <citation type="submission" date="2011-02" db="EMBL/GenBank/DDBJ databases">
        <authorList>
            <person name="MacLean D."/>
        </authorList>
    </citation>
    <scope>NUCLEOTIDE SEQUENCE</scope>
</reference>
<proteinExistence type="predicted"/>
<name>F0WEE7_9STRA</name>
<evidence type="ECO:0000313" key="1">
    <source>
        <dbReference type="EMBL" id="CCA19579.1"/>
    </source>
</evidence>
<dbReference type="AlphaFoldDB" id="F0WEE7"/>
<dbReference type="InterPro" id="IPR036322">
    <property type="entry name" value="WD40_repeat_dom_sf"/>
</dbReference>
<dbReference type="InterPro" id="IPR015943">
    <property type="entry name" value="WD40/YVTN_repeat-like_dom_sf"/>
</dbReference>
<sequence length="330" mass="38442">MQKHEIACCFVNFNAIYFYNLSTFRTKPNRIIRLTNHPSVGYKEITFMNSKRENNQGRSKSQLLAIDDDGCIRLWELQRNSQRLYWIIKTGLQHLFTAILIHNRHLLCGTHDGILTIYNIDDLVTPPFESLPTPRKIRSFNVIETGKHLWHRHSSAPRVIKITKLRDDFILCHFQHNWIAVINVIDWNIVQHFIGHGPSPKRELDPFREGLGCFSVLYKHPETRNMSRPIGFTVFNKAFYCMLSKDFGNTSILEVIDLCPPRGAQFGVNRSIQGEIPVCHERAREIRRLDRFRVPLDRAITLVTAHPSRHFLVGVSHTLKNLIIFDIVRT</sequence>
<reference evidence="1" key="1">
    <citation type="journal article" date="2011" name="PLoS Biol.">
        <title>Gene gain and loss during evolution of obligate parasitism in the white rust pathogen of Arabidopsis thaliana.</title>
        <authorList>
            <person name="Kemen E."/>
            <person name="Gardiner A."/>
            <person name="Schultz-Larsen T."/>
            <person name="Kemen A.C."/>
            <person name="Balmuth A.L."/>
            <person name="Robert-Seilaniantz A."/>
            <person name="Bailey K."/>
            <person name="Holub E."/>
            <person name="Studholme D.J."/>
            <person name="Maclean D."/>
            <person name="Jones J.D."/>
        </authorList>
    </citation>
    <scope>NUCLEOTIDE SEQUENCE</scope>
</reference>
<dbReference type="Gene3D" id="2.130.10.10">
    <property type="entry name" value="YVTN repeat-like/Quinoprotein amine dehydrogenase"/>
    <property type="match status" value="1"/>
</dbReference>
<organism evidence="1">
    <name type="scientific">Albugo laibachii Nc14</name>
    <dbReference type="NCBI Taxonomy" id="890382"/>
    <lineage>
        <taxon>Eukaryota</taxon>
        <taxon>Sar</taxon>
        <taxon>Stramenopiles</taxon>
        <taxon>Oomycota</taxon>
        <taxon>Peronosporomycetes</taxon>
        <taxon>Albuginales</taxon>
        <taxon>Albuginaceae</taxon>
        <taxon>Albugo</taxon>
    </lineage>
</organism>